<feature type="compositionally biased region" description="Polar residues" evidence="1">
    <location>
        <begin position="35"/>
        <end position="53"/>
    </location>
</feature>
<accession>A2F481</accession>
<feature type="compositionally biased region" description="Polar residues" evidence="1">
    <location>
        <begin position="366"/>
        <end position="376"/>
    </location>
</feature>
<reference evidence="2" key="1">
    <citation type="submission" date="2006-10" db="EMBL/GenBank/DDBJ databases">
        <authorList>
            <person name="Amadeo P."/>
            <person name="Zhao Q."/>
            <person name="Wortman J."/>
            <person name="Fraser-Liggett C."/>
            <person name="Carlton J."/>
        </authorList>
    </citation>
    <scope>NUCLEOTIDE SEQUENCE</scope>
    <source>
        <strain evidence="2">G3</strain>
    </source>
</reference>
<dbReference type="VEuPathDB" id="TrichDB:TVAG_323790"/>
<evidence type="ECO:0000313" key="2">
    <source>
        <dbReference type="EMBL" id="EAY00260.1"/>
    </source>
</evidence>
<feature type="compositionally biased region" description="Basic and acidic residues" evidence="1">
    <location>
        <begin position="243"/>
        <end position="252"/>
    </location>
</feature>
<evidence type="ECO:0000256" key="1">
    <source>
        <dbReference type="SAM" id="MobiDB-lite"/>
    </source>
</evidence>
<feature type="compositionally biased region" description="Basic and acidic residues" evidence="1">
    <location>
        <begin position="131"/>
        <end position="155"/>
    </location>
</feature>
<feature type="compositionally biased region" description="Basic and acidic residues" evidence="1">
    <location>
        <begin position="74"/>
        <end position="93"/>
    </location>
</feature>
<proteinExistence type="predicted"/>
<protein>
    <submittedName>
        <fullName evidence="2">Uncharacterized protein</fullName>
    </submittedName>
</protein>
<dbReference type="InParanoid" id="A2F481"/>
<evidence type="ECO:0000313" key="3">
    <source>
        <dbReference type="Proteomes" id="UP000001542"/>
    </source>
</evidence>
<reference evidence="2" key="2">
    <citation type="journal article" date="2007" name="Science">
        <title>Draft genome sequence of the sexually transmitted pathogen Trichomonas vaginalis.</title>
        <authorList>
            <person name="Carlton J.M."/>
            <person name="Hirt R.P."/>
            <person name="Silva J.C."/>
            <person name="Delcher A.L."/>
            <person name="Schatz M."/>
            <person name="Zhao Q."/>
            <person name="Wortman J.R."/>
            <person name="Bidwell S.L."/>
            <person name="Alsmark U.C.M."/>
            <person name="Besteiro S."/>
            <person name="Sicheritz-Ponten T."/>
            <person name="Noel C.J."/>
            <person name="Dacks J.B."/>
            <person name="Foster P.G."/>
            <person name="Simillion C."/>
            <person name="Van de Peer Y."/>
            <person name="Miranda-Saavedra D."/>
            <person name="Barton G.J."/>
            <person name="Westrop G.D."/>
            <person name="Mueller S."/>
            <person name="Dessi D."/>
            <person name="Fiori P.L."/>
            <person name="Ren Q."/>
            <person name="Paulsen I."/>
            <person name="Zhang H."/>
            <person name="Bastida-Corcuera F.D."/>
            <person name="Simoes-Barbosa A."/>
            <person name="Brown M.T."/>
            <person name="Hayes R.D."/>
            <person name="Mukherjee M."/>
            <person name="Okumura C.Y."/>
            <person name="Schneider R."/>
            <person name="Smith A.J."/>
            <person name="Vanacova S."/>
            <person name="Villalvazo M."/>
            <person name="Haas B.J."/>
            <person name="Pertea M."/>
            <person name="Feldblyum T.V."/>
            <person name="Utterback T.R."/>
            <person name="Shu C.L."/>
            <person name="Osoegawa K."/>
            <person name="de Jong P.J."/>
            <person name="Hrdy I."/>
            <person name="Horvathova L."/>
            <person name="Zubacova Z."/>
            <person name="Dolezal P."/>
            <person name="Malik S.B."/>
            <person name="Logsdon J.M. Jr."/>
            <person name="Henze K."/>
            <person name="Gupta A."/>
            <person name="Wang C.C."/>
            <person name="Dunne R.L."/>
            <person name="Upcroft J.A."/>
            <person name="Upcroft P."/>
            <person name="White O."/>
            <person name="Salzberg S.L."/>
            <person name="Tang P."/>
            <person name="Chiu C.-H."/>
            <person name="Lee Y.-S."/>
            <person name="Embley T.M."/>
            <person name="Coombs G.H."/>
            <person name="Mottram J.C."/>
            <person name="Tachezy J."/>
            <person name="Fraser-Liggett C.M."/>
            <person name="Johnson P.J."/>
        </authorList>
    </citation>
    <scope>NUCLEOTIDE SEQUENCE [LARGE SCALE GENOMIC DNA]</scope>
    <source>
        <strain evidence="2">G3</strain>
    </source>
</reference>
<dbReference type="AlphaFoldDB" id="A2F481"/>
<dbReference type="VEuPathDB" id="TrichDB:TVAGG3_1028530"/>
<dbReference type="KEGG" id="tva:4758085"/>
<organism evidence="2 3">
    <name type="scientific">Trichomonas vaginalis (strain ATCC PRA-98 / G3)</name>
    <dbReference type="NCBI Taxonomy" id="412133"/>
    <lineage>
        <taxon>Eukaryota</taxon>
        <taxon>Metamonada</taxon>
        <taxon>Parabasalia</taxon>
        <taxon>Trichomonadida</taxon>
        <taxon>Trichomonadidae</taxon>
        <taxon>Trichomonas</taxon>
    </lineage>
</organism>
<feature type="region of interest" description="Disordered" evidence="1">
    <location>
        <begin position="35"/>
        <end position="267"/>
    </location>
</feature>
<feature type="compositionally biased region" description="Polar residues" evidence="1">
    <location>
        <begin position="288"/>
        <end position="308"/>
    </location>
</feature>
<dbReference type="Proteomes" id="UP000001542">
    <property type="component" value="Unassembled WGS sequence"/>
</dbReference>
<feature type="compositionally biased region" description="Polar residues" evidence="1">
    <location>
        <begin position="210"/>
        <end position="226"/>
    </location>
</feature>
<gene>
    <name evidence="2" type="ORF">TVAG_323790</name>
</gene>
<dbReference type="RefSeq" id="XP_001313189.1">
    <property type="nucleotide sequence ID" value="XM_001313188.1"/>
</dbReference>
<feature type="compositionally biased region" description="Polar residues" evidence="1">
    <location>
        <begin position="62"/>
        <end position="72"/>
    </location>
</feature>
<name>A2F481_TRIV3</name>
<feature type="region of interest" description="Disordered" evidence="1">
    <location>
        <begin position="280"/>
        <end position="376"/>
    </location>
</feature>
<feature type="compositionally biased region" description="Acidic residues" evidence="1">
    <location>
        <begin position="339"/>
        <end position="348"/>
    </location>
</feature>
<dbReference type="EMBL" id="DS113607">
    <property type="protein sequence ID" value="EAY00260.1"/>
    <property type="molecule type" value="Genomic_DNA"/>
</dbReference>
<sequence length="376" mass="42549">MTKSYNVGKYFQSEIQQQPTLIDIYPDYDQKSNKIPINLTQKSQNAQQSQENQTKTDKIRITDTNTSSSTLSAVKEEKNNNKIKEKEVQKESITKNPTNPTKEVKPTPNKKRKSIIKVTSLYDASEDDDIEKVPSGHNETKEIHNVSHENNKNEENNTSNPKKSESQKEQSSNISKKQSAKRKALIADKIQLNLPKNHSDQIPFSIESPKVQSDSVSLPITHGSSSSDEEIEEKQTNLETNQNEEKIIEEIPVRSSDSDSDSGYMFDPKKVCRMYEFPSGKNKKAEVQENQSQKSPSSDKNSQGQPQNAEEEEDFNDTSSMRSLKTEFLQKSQGKDESNYDYEEEYDDSSNLANSQSPKVTLIMPDSQSINSSEST</sequence>
<keyword evidence="3" id="KW-1185">Reference proteome</keyword>